<dbReference type="Gene3D" id="2.40.160.60">
    <property type="entry name" value="Outer membrane protein transport protein (OMPP1/FadL/TodX)"/>
    <property type="match status" value="1"/>
</dbReference>
<evidence type="ECO:0000256" key="4">
    <source>
        <dbReference type="ARBA" id="ARBA00022692"/>
    </source>
</evidence>
<feature type="chain" id="PRO_5045445719" evidence="8">
    <location>
        <begin position="29"/>
        <end position="425"/>
    </location>
</feature>
<keyword evidence="6" id="KW-0472">Membrane</keyword>
<comment type="subcellular location">
    <subcellularLocation>
        <location evidence="1">Cell outer membrane</location>
        <topology evidence="1">Multi-pass membrane protein</topology>
    </subcellularLocation>
</comment>
<evidence type="ECO:0000256" key="6">
    <source>
        <dbReference type="ARBA" id="ARBA00023136"/>
    </source>
</evidence>
<evidence type="ECO:0000313" key="10">
    <source>
        <dbReference type="Proteomes" id="UP001165524"/>
    </source>
</evidence>
<keyword evidence="5 8" id="KW-0732">Signal</keyword>
<comment type="caution">
    <text evidence="9">The sequence shown here is derived from an EMBL/GenBank/DDBJ whole genome shotgun (WGS) entry which is preliminary data.</text>
</comment>
<name>A0ABT0EAB9_9GAMM</name>
<dbReference type="PANTHER" id="PTHR35093">
    <property type="entry name" value="OUTER MEMBRANE PROTEIN NMB0088-RELATED"/>
    <property type="match status" value="1"/>
</dbReference>
<dbReference type="SUPFAM" id="SSF56935">
    <property type="entry name" value="Porins"/>
    <property type="match status" value="1"/>
</dbReference>
<evidence type="ECO:0000256" key="8">
    <source>
        <dbReference type="SAM" id="SignalP"/>
    </source>
</evidence>
<evidence type="ECO:0000256" key="7">
    <source>
        <dbReference type="ARBA" id="ARBA00023237"/>
    </source>
</evidence>
<comment type="similarity">
    <text evidence="2">Belongs to the OmpP1/FadL family.</text>
</comment>
<evidence type="ECO:0000256" key="3">
    <source>
        <dbReference type="ARBA" id="ARBA00022452"/>
    </source>
</evidence>
<dbReference type="Pfam" id="PF03349">
    <property type="entry name" value="Toluene_X"/>
    <property type="match status" value="1"/>
</dbReference>
<protein>
    <submittedName>
        <fullName evidence="9">Outer membrane protein transport protein</fullName>
    </submittedName>
</protein>
<keyword evidence="3" id="KW-1134">Transmembrane beta strand</keyword>
<evidence type="ECO:0000256" key="2">
    <source>
        <dbReference type="ARBA" id="ARBA00008163"/>
    </source>
</evidence>
<keyword evidence="10" id="KW-1185">Reference proteome</keyword>
<dbReference type="EMBL" id="JALKII010000011">
    <property type="protein sequence ID" value="MCK0538683.1"/>
    <property type="molecule type" value="Genomic_DNA"/>
</dbReference>
<sequence>MKKMISLPALTALATAVSAMLIGTSATAGGLTLNEQSASGMGTAYAGRASSALDASTVFGNPAGMSRLGAQASGGFAVIDAHIDIRSASGDAPGSNRGDMVPFSVIPFGYYVNPINDDWHFGIGLYAPFGGDADYERNFQGRYKGTQTTIQVVTVQPTLSYKLNERMSVGVGAMVSRIDGTLAFNLDTTALGGAGDGRVKSTGHDYGVGYNIGFIADLTDATTLGLTYRSKVEYNLRGETKARNFPATGAALGLIDGDYRGKLDFTSPEAAEISVTHRLDDRWTLHGGAMWTRWDRLSRIVIDNNAQGSLQTLEEEVQWRNTWAFALGASYQLNPSWVLRAGAALDESPATNDFRSVRTPYGNRKVVSLGAGWSPTANLTVDLAYAYLWESKASINQPAEPLRPGYAATYDTDAHGLSAQFTYKY</sequence>
<proteinExistence type="inferred from homology"/>
<evidence type="ECO:0000256" key="5">
    <source>
        <dbReference type="ARBA" id="ARBA00022729"/>
    </source>
</evidence>
<accession>A0ABT0EAB9</accession>
<organism evidence="9 10">
    <name type="scientific">Alcanivorax quisquiliarum</name>
    <dbReference type="NCBI Taxonomy" id="2933565"/>
    <lineage>
        <taxon>Bacteria</taxon>
        <taxon>Pseudomonadati</taxon>
        <taxon>Pseudomonadota</taxon>
        <taxon>Gammaproteobacteria</taxon>
        <taxon>Oceanospirillales</taxon>
        <taxon>Alcanivoracaceae</taxon>
        <taxon>Alcanivorax</taxon>
    </lineage>
</organism>
<keyword evidence="4" id="KW-0812">Transmembrane</keyword>
<gene>
    <name evidence="9" type="ORF">MU846_13290</name>
</gene>
<evidence type="ECO:0000313" key="9">
    <source>
        <dbReference type="EMBL" id="MCK0538683.1"/>
    </source>
</evidence>
<dbReference type="RefSeq" id="WP_246953535.1">
    <property type="nucleotide sequence ID" value="NZ_JALKII010000011.1"/>
</dbReference>
<dbReference type="InterPro" id="IPR005017">
    <property type="entry name" value="OMPP1/FadL/TodX"/>
</dbReference>
<evidence type="ECO:0000256" key="1">
    <source>
        <dbReference type="ARBA" id="ARBA00004571"/>
    </source>
</evidence>
<dbReference type="Proteomes" id="UP001165524">
    <property type="component" value="Unassembled WGS sequence"/>
</dbReference>
<reference evidence="9" key="1">
    <citation type="submission" date="2022-04" db="EMBL/GenBank/DDBJ databases">
        <title>Alcanivorax sp. CY1518 draft genome sequence.</title>
        <authorList>
            <person name="Zhao G."/>
            <person name="An M."/>
        </authorList>
    </citation>
    <scope>NUCLEOTIDE SEQUENCE</scope>
    <source>
        <strain evidence="9">CY1518</strain>
    </source>
</reference>
<keyword evidence="7" id="KW-0998">Cell outer membrane</keyword>
<feature type="signal peptide" evidence="8">
    <location>
        <begin position="1"/>
        <end position="28"/>
    </location>
</feature>
<dbReference type="PANTHER" id="PTHR35093:SF8">
    <property type="entry name" value="OUTER MEMBRANE PROTEIN NMB0088-RELATED"/>
    <property type="match status" value="1"/>
</dbReference>